<keyword evidence="3" id="KW-1134">Transmembrane beta strand</keyword>
<protein>
    <recommendedName>
        <fullName evidence="11">Long-chain fatty acid transport protein</fullName>
    </recommendedName>
</protein>
<dbReference type="InterPro" id="IPR005017">
    <property type="entry name" value="OMPP1/FadL/TodX"/>
</dbReference>
<evidence type="ECO:0000256" key="5">
    <source>
        <dbReference type="ARBA" id="ARBA00022729"/>
    </source>
</evidence>
<evidence type="ECO:0000313" key="9">
    <source>
        <dbReference type="EMBL" id="RNL66788.1"/>
    </source>
</evidence>
<keyword evidence="4" id="KW-0812">Transmembrane</keyword>
<evidence type="ECO:0000256" key="8">
    <source>
        <dbReference type="SAM" id="SignalP"/>
    </source>
</evidence>
<evidence type="ECO:0000256" key="2">
    <source>
        <dbReference type="ARBA" id="ARBA00008163"/>
    </source>
</evidence>
<evidence type="ECO:0000256" key="1">
    <source>
        <dbReference type="ARBA" id="ARBA00004571"/>
    </source>
</evidence>
<keyword evidence="6" id="KW-0472">Membrane</keyword>
<dbReference type="RefSeq" id="WP_123181655.1">
    <property type="nucleotide sequence ID" value="NZ_RHGB01000003.1"/>
</dbReference>
<dbReference type="Proteomes" id="UP000274695">
    <property type="component" value="Unassembled WGS sequence"/>
</dbReference>
<accession>A0ABX9W889</accession>
<keyword evidence="5 8" id="KW-0732">Signal</keyword>
<sequence>MEKKLAVLLCFYTFVTCSQVMAGNGINDFGYGAISASLGGADLAVNTGVFALNTNPAGLANIENNRTEVNIEPFYYFNSHKDQFGKEEDLDPQASAVFAIGHAQRLDDNLVFALGLFAQGGAGFTYKNINTAFGNEDTISSSFGSFKIQSALAWESASGQVRIGAAVGLIYSEAEQELFSSTSVDDGAGNVFYGIDVTGVSGLSTGYRFGFQYDVDKDWSIGGSYSSRSQIKLEDGRAVLNQSASGFGKVTYKDASIKGLNIASDYGVGVAYRGFEKWEISADYMIVKWSDALEKSTLVLSNPSSPSATPDVMRLTSTLNWHDQKVIAIGARYDLSDISNLYFGYNYGRNPLPKEHTDPLLAVTANRHLTVGYSRNINKNIEFIGSIIYQPKLKVKYTNDELPYGDNAVNKWEVLVAHVLFVYHW</sequence>
<evidence type="ECO:0000256" key="3">
    <source>
        <dbReference type="ARBA" id="ARBA00022452"/>
    </source>
</evidence>
<comment type="similarity">
    <text evidence="2">Belongs to the OmpP1/FadL family.</text>
</comment>
<evidence type="ECO:0008006" key="11">
    <source>
        <dbReference type="Google" id="ProtNLM"/>
    </source>
</evidence>
<dbReference type="Pfam" id="PF03349">
    <property type="entry name" value="Toluene_X"/>
    <property type="match status" value="1"/>
</dbReference>
<evidence type="ECO:0000313" key="10">
    <source>
        <dbReference type="Proteomes" id="UP000274695"/>
    </source>
</evidence>
<dbReference type="PANTHER" id="PTHR35093">
    <property type="entry name" value="OUTER MEMBRANE PROTEIN NMB0088-RELATED"/>
    <property type="match status" value="1"/>
</dbReference>
<feature type="chain" id="PRO_5046956797" description="Long-chain fatty acid transport protein" evidence="8">
    <location>
        <begin position="23"/>
        <end position="425"/>
    </location>
</feature>
<keyword evidence="10" id="KW-1185">Reference proteome</keyword>
<feature type="signal peptide" evidence="8">
    <location>
        <begin position="1"/>
        <end position="22"/>
    </location>
</feature>
<dbReference type="Gene3D" id="2.40.160.60">
    <property type="entry name" value="Outer membrane protein transport protein (OMPP1/FadL/TodX)"/>
    <property type="match status" value="1"/>
</dbReference>
<comment type="caution">
    <text evidence="9">The sequence shown here is derived from an EMBL/GenBank/DDBJ whole genome shotgun (WGS) entry which is preliminary data.</text>
</comment>
<keyword evidence="7" id="KW-0998">Cell outer membrane</keyword>
<dbReference type="SUPFAM" id="SSF56935">
    <property type="entry name" value="Porins"/>
    <property type="match status" value="1"/>
</dbReference>
<comment type="subcellular location">
    <subcellularLocation>
        <location evidence="1">Cell outer membrane</location>
        <topology evidence="1">Multi-pass membrane protein</topology>
    </subcellularLocation>
</comment>
<name>A0ABX9W889_9GAMM</name>
<organism evidence="9 10">
    <name type="scientific">Zhongshania marina</name>
    <dbReference type="NCBI Taxonomy" id="2304603"/>
    <lineage>
        <taxon>Bacteria</taxon>
        <taxon>Pseudomonadati</taxon>
        <taxon>Pseudomonadota</taxon>
        <taxon>Gammaproteobacteria</taxon>
        <taxon>Cellvibrionales</taxon>
        <taxon>Spongiibacteraceae</taxon>
        <taxon>Zhongshania</taxon>
    </lineage>
</organism>
<gene>
    <name evidence="9" type="ORF">D0911_04430</name>
</gene>
<dbReference type="PANTHER" id="PTHR35093:SF8">
    <property type="entry name" value="OUTER MEMBRANE PROTEIN NMB0088-RELATED"/>
    <property type="match status" value="1"/>
</dbReference>
<evidence type="ECO:0000256" key="7">
    <source>
        <dbReference type="ARBA" id="ARBA00023237"/>
    </source>
</evidence>
<evidence type="ECO:0000256" key="4">
    <source>
        <dbReference type="ARBA" id="ARBA00022692"/>
    </source>
</evidence>
<reference evidence="9 10" key="1">
    <citation type="submission" date="2018-10" db="EMBL/GenBank/DDBJ databases">
        <title>Draft genome sequence of Zhongshania sp. DSW25-10.</title>
        <authorList>
            <person name="Oh J."/>
        </authorList>
    </citation>
    <scope>NUCLEOTIDE SEQUENCE [LARGE SCALE GENOMIC DNA]</scope>
    <source>
        <strain evidence="9 10">DSW25-10</strain>
    </source>
</reference>
<proteinExistence type="inferred from homology"/>
<evidence type="ECO:0000256" key="6">
    <source>
        <dbReference type="ARBA" id="ARBA00023136"/>
    </source>
</evidence>
<dbReference type="EMBL" id="RHGB01000003">
    <property type="protein sequence ID" value="RNL66788.1"/>
    <property type="molecule type" value="Genomic_DNA"/>
</dbReference>